<feature type="compositionally biased region" description="Basic and acidic residues" evidence="1">
    <location>
        <begin position="74"/>
        <end position="83"/>
    </location>
</feature>
<reference evidence="2" key="2">
    <citation type="submission" date="2022-09" db="EMBL/GenBank/DDBJ databases">
        <title>Biosynthetic gene clusters of Dactylosporangioum fulvum.</title>
        <authorList>
            <person name="Caradec T."/>
        </authorList>
    </citation>
    <scope>NUCLEOTIDE SEQUENCE</scope>
    <source>
        <strain evidence="2">NRRL B-16292</strain>
    </source>
</reference>
<reference evidence="2" key="1">
    <citation type="submission" date="2021-04" db="EMBL/GenBank/DDBJ databases">
        <authorList>
            <person name="Hartkoorn R.C."/>
            <person name="Beaudoing E."/>
            <person name="Hot D."/>
        </authorList>
    </citation>
    <scope>NUCLEOTIDE SEQUENCE</scope>
    <source>
        <strain evidence="2">NRRL B-16292</strain>
    </source>
</reference>
<proteinExistence type="predicted"/>
<sequence>MTRRVPFTDLASLKAWLGELRPADRIHTARLIADTKTRGELVQLANAEIYEHSRDHTTPETATHFGITDRAARRAISEHRKATGAEGKPPGRRKAAE</sequence>
<keyword evidence="3" id="KW-1185">Reference proteome</keyword>
<gene>
    <name evidence="2" type="ORF">Dfulv_16565</name>
</gene>
<protein>
    <submittedName>
        <fullName evidence="2">Uncharacterized protein</fullName>
    </submittedName>
</protein>
<dbReference type="Proteomes" id="UP001059617">
    <property type="component" value="Chromosome"/>
</dbReference>
<organism evidence="2 3">
    <name type="scientific">Dactylosporangium fulvum</name>
    <dbReference type="NCBI Taxonomy" id="53359"/>
    <lineage>
        <taxon>Bacteria</taxon>
        <taxon>Bacillati</taxon>
        <taxon>Actinomycetota</taxon>
        <taxon>Actinomycetes</taxon>
        <taxon>Micromonosporales</taxon>
        <taxon>Micromonosporaceae</taxon>
        <taxon>Dactylosporangium</taxon>
    </lineage>
</organism>
<feature type="region of interest" description="Disordered" evidence="1">
    <location>
        <begin position="74"/>
        <end position="97"/>
    </location>
</feature>
<accession>A0ABY5W965</accession>
<name>A0ABY5W965_9ACTN</name>
<dbReference type="RefSeq" id="WP_259863987.1">
    <property type="nucleotide sequence ID" value="NZ_BAAAST010000073.1"/>
</dbReference>
<evidence type="ECO:0000313" key="3">
    <source>
        <dbReference type="Proteomes" id="UP001059617"/>
    </source>
</evidence>
<evidence type="ECO:0000313" key="2">
    <source>
        <dbReference type="EMBL" id="UWP85759.1"/>
    </source>
</evidence>
<dbReference type="EMBL" id="CP073720">
    <property type="protein sequence ID" value="UWP85759.1"/>
    <property type="molecule type" value="Genomic_DNA"/>
</dbReference>
<evidence type="ECO:0000256" key="1">
    <source>
        <dbReference type="SAM" id="MobiDB-lite"/>
    </source>
</evidence>